<dbReference type="GO" id="GO:0031507">
    <property type="term" value="P:heterochromatin formation"/>
    <property type="evidence" value="ECO:0007669"/>
    <property type="project" value="TreeGrafter"/>
</dbReference>
<evidence type="ECO:0000256" key="5">
    <source>
        <dbReference type="ARBA" id="ARBA00022853"/>
    </source>
</evidence>
<dbReference type="GO" id="GO:0033698">
    <property type="term" value="C:Rpd3L complex"/>
    <property type="evidence" value="ECO:0007669"/>
    <property type="project" value="UniProtKB-ARBA"/>
</dbReference>
<dbReference type="InterPro" id="IPR037138">
    <property type="entry name" value="His_deacetylse_dom_sf"/>
</dbReference>
<evidence type="ECO:0000256" key="6">
    <source>
        <dbReference type="ARBA" id="ARBA00023015"/>
    </source>
</evidence>
<dbReference type="InterPro" id="IPR023696">
    <property type="entry name" value="Ureohydrolase_dom_sf"/>
</dbReference>
<gene>
    <name evidence="12" type="primary">RPD3</name>
    <name evidence="12" type="ORF">N0V93_001683</name>
</gene>
<name>A0A9W8Z461_9PEZI</name>
<feature type="domain" description="Histone deacetylase" evidence="11">
    <location>
        <begin position="42"/>
        <end position="330"/>
    </location>
</feature>
<keyword evidence="13" id="KW-1185">Reference proteome</keyword>
<feature type="compositionally biased region" description="Acidic residues" evidence="10">
    <location>
        <begin position="408"/>
        <end position="419"/>
    </location>
</feature>
<evidence type="ECO:0000259" key="11">
    <source>
        <dbReference type="Pfam" id="PF00850"/>
    </source>
</evidence>
<comment type="subcellular location">
    <subcellularLocation>
        <location evidence="1">Nucleus</location>
    </subcellularLocation>
</comment>
<feature type="compositionally biased region" description="Acidic residues" evidence="10">
    <location>
        <begin position="505"/>
        <end position="520"/>
    </location>
</feature>
<dbReference type="SUPFAM" id="SSF52768">
    <property type="entry name" value="Arginase/deacetylase"/>
    <property type="match status" value="1"/>
</dbReference>
<dbReference type="OrthoDB" id="1918432at2759"/>
<dbReference type="Proteomes" id="UP001140453">
    <property type="component" value="Unassembled WGS sequence"/>
</dbReference>
<keyword evidence="7" id="KW-0804">Transcription</keyword>
<dbReference type="Pfam" id="PF00850">
    <property type="entry name" value="Hist_deacetyl"/>
    <property type="match status" value="1"/>
</dbReference>
<dbReference type="FunFam" id="3.40.800.20:FF:000001">
    <property type="entry name" value="Histone deacetylase"/>
    <property type="match status" value="1"/>
</dbReference>
<evidence type="ECO:0000256" key="10">
    <source>
        <dbReference type="SAM" id="MobiDB-lite"/>
    </source>
</evidence>
<dbReference type="InterPro" id="IPR003084">
    <property type="entry name" value="HDAC_I/II"/>
</dbReference>
<dbReference type="InterPro" id="IPR000286">
    <property type="entry name" value="HDACs"/>
</dbReference>
<feature type="compositionally biased region" description="Basic and acidic residues" evidence="10">
    <location>
        <begin position="482"/>
        <end position="492"/>
    </location>
</feature>
<evidence type="ECO:0000256" key="4">
    <source>
        <dbReference type="ARBA" id="ARBA00022801"/>
    </source>
</evidence>
<dbReference type="InterPro" id="IPR023801">
    <property type="entry name" value="His_deacetylse_dom"/>
</dbReference>
<comment type="similarity">
    <text evidence="9">Belongs to the histone deacetylase family. HD Type 1 subfamily.</text>
</comment>
<feature type="compositionally biased region" description="Basic and acidic residues" evidence="10">
    <location>
        <begin position="651"/>
        <end position="666"/>
    </location>
</feature>
<evidence type="ECO:0000256" key="1">
    <source>
        <dbReference type="ARBA" id="ARBA00004123"/>
    </source>
</evidence>
<organism evidence="12 13">
    <name type="scientific">Gnomoniopsis smithogilvyi</name>
    <dbReference type="NCBI Taxonomy" id="1191159"/>
    <lineage>
        <taxon>Eukaryota</taxon>
        <taxon>Fungi</taxon>
        <taxon>Dikarya</taxon>
        <taxon>Ascomycota</taxon>
        <taxon>Pezizomycotina</taxon>
        <taxon>Sordariomycetes</taxon>
        <taxon>Sordariomycetidae</taxon>
        <taxon>Diaporthales</taxon>
        <taxon>Gnomoniaceae</taxon>
        <taxon>Gnomoniopsis</taxon>
    </lineage>
</organism>
<dbReference type="PRINTS" id="PR01270">
    <property type="entry name" value="HDASUPER"/>
</dbReference>
<feature type="compositionally biased region" description="Acidic residues" evidence="10">
    <location>
        <begin position="440"/>
        <end position="451"/>
    </location>
</feature>
<evidence type="ECO:0000256" key="3">
    <source>
        <dbReference type="ARBA" id="ARBA00022491"/>
    </source>
</evidence>
<dbReference type="GO" id="GO:0141221">
    <property type="term" value="F:histone deacetylase activity, hydrolytic mechanism"/>
    <property type="evidence" value="ECO:0007669"/>
    <property type="project" value="UniProtKB-EC"/>
</dbReference>
<feature type="compositionally biased region" description="Basic and acidic residues" evidence="10">
    <location>
        <begin position="590"/>
        <end position="599"/>
    </location>
</feature>
<protein>
    <recommendedName>
        <fullName evidence="2">histone deacetylase</fullName>
        <ecNumber evidence="2">3.5.1.98</ecNumber>
    </recommendedName>
</protein>
<comment type="caution">
    <text evidence="12">The sequence shown here is derived from an EMBL/GenBank/DDBJ whole genome shotgun (WGS) entry which is preliminary data.</text>
</comment>
<evidence type="ECO:0000313" key="12">
    <source>
        <dbReference type="EMBL" id="KAJ4397455.1"/>
    </source>
</evidence>
<feature type="compositionally biased region" description="Polar residues" evidence="10">
    <location>
        <begin position="494"/>
        <end position="504"/>
    </location>
</feature>
<accession>A0A9W8Z461</accession>
<dbReference type="Gene3D" id="3.40.800.20">
    <property type="entry name" value="Histone deacetylase domain"/>
    <property type="match status" value="1"/>
</dbReference>
<evidence type="ECO:0000256" key="8">
    <source>
        <dbReference type="ARBA" id="ARBA00023242"/>
    </source>
</evidence>
<evidence type="ECO:0000256" key="2">
    <source>
        <dbReference type="ARBA" id="ARBA00012111"/>
    </source>
</evidence>
<dbReference type="AlphaFoldDB" id="A0A9W8Z461"/>
<dbReference type="GO" id="GO:0032221">
    <property type="term" value="C:Rpd3S complex"/>
    <property type="evidence" value="ECO:0007669"/>
    <property type="project" value="UniProtKB-ARBA"/>
</dbReference>
<evidence type="ECO:0000256" key="7">
    <source>
        <dbReference type="ARBA" id="ARBA00023163"/>
    </source>
</evidence>
<feature type="region of interest" description="Disordered" evidence="10">
    <location>
        <begin position="408"/>
        <end position="680"/>
    </location>
</feature>
<dbReference type="PANTHER" id="PTHR10625">
    <property type="entry name" value="HISTONE DEACETYLASE HDAC1-RELATED"/>
    <property type="match status" value="1"/>
</dbReference>
<keyword evidence="3" id="KW-0678">Repressor</keyword>
<dbReference type="GO" id="GO:0070210">
    <property type="term" value="C:Rpd3L-Expanded complex"/>
    <property type="evidence" value="ECO:0007669"/>
    <property type="project" value="TreeGrafter"/>
</dbReference>
<evidence type="ECO:0000313" key="13">
    <source>
        <dbReference type="Proteomes" id="UP001140453"/>
    </source>
</evidence>
<keyword evidence="4 12" id="KW-0378">Hydrolase</keyword>
<dbReference type="PRINTS" id="PR01271">
    <property type="entry name" value="HISDACETLASE"/>
</dbReference>
<reference evidence="12" key="1">
    <citation type="submission" date="2022-10" db="EMBL/GenBank/DDBJ databases">
        <title>Tapping the CABI collections for fungal endophytes: first genome assemblies for Collariella, Neodidymelliopsis, Ascochyta clinopodiicola, Didymella pomorum, Didymosphaeria variabile, Neocosmospora piperis and Neocucurbitaria cava.</title>
        <authorList>
            <person name="Hill R."/>
        </authorList>
    </citation>
    <scope>NUCLEOTIDE SEQUENCE</scope>
    <source>
        <strain evidence="12">IMI 355082</strain>
    </source>
</reference>
<sequence length="680" mass="76166">MDVDPAGVSRDRPLYTKLPTTKKQVAYFYDSDIGNYAYVTGHPMKPHRIRLAHSLVMNYNVYKYLEVYRAKPAVVNEMTQFHTDEYIEFLRRVTPDNMETYQREQTKYNVGDDCPVFDGLFEFCGISAGGSMEGAARLNRQKCDIAINWAGGLHHAKKSEASGFCYVNDIVLAILELLRYKKRVLYIDIDVHHGDGVEEAFYTTDRVMTVSFHKYGEYFPGTGELRDIGIGVGKNYAVNFPLRDGITDTTYETIFEPVIEAVMTYYQPEAVVLQCGGDSLSGDRLGCFNLSMRGHANCVNFVRKFNLPTLVLGGGGYTMRNVARTWAYETGRLVGVEMDPVLPYSEYYDYYGPDYELNVRPSNMENANSPEYLEKIKIAVIENLKKTVPAPSVQMQDVPRHGMNVMTDEDDAEMDDEDADNNKDVRMTQRDFEKRTVVDNEFEESDDEEMAEANGVYRPNGKRKTMSDFKNPYEHEEEDFNEFLRREKEKEAQASPQVKAQDTVNNDEGDETMEDVEQEAPEAPQPEEVATAAPEPPAADVPSETLDKDGDVDMGDAAEPEAPSIKQEDADTRPTPTSTQPVPEVTAAQEVEKPTDEPPKANAIPENQATQQEEKAAEATPPAVSEPKETVEPDPEPAKSPAKTSEPAEDSATKTDVEEPKADDTVKTATNLSREATAEK</sequence>
<dbReference type="EMBL" id="JAPEVB010000001">
    <property type="protein sequence ID" value="KAJ4397455.1"/>
    <property type="molecule type" value="Genomic_DNA"/>
</dbReference>
<feature type="compositionally biased region" description="Basic and acidic residues" evidence="10">
    <location>
        <begin position="465"/>
        <end position="474"/>
    </location>
</feature>
<proteinExistence type="inferred from homology"/>
<keyword evidence="6" id="KW-0805">Transcription regulation</keyword>
<keyword evidence="8" id="KW-0539">Nucleus</keyword>
<feature type="compositionally biased region" description="Basic and acidic residues" evidence="10">
    <location>
        <begin position="420"/>
        <end position="438"/>
    </location>
</feature>
<evidence type="ECO:0000256" key="9">
    <source>
        <dbReference type="ARBA" id="ARBA00061569"/>
    </source>
</evidence>
<dbReference type="PANTHER" id="PTHR10625:SF10">
    <property type="entry name" value="HISTONE DEACETYLASE HDAC1"/>
    <property type="match status" value="1"/>
</dbReference>
<dbReference type="EC" id="3.5.1.98" evidence="2"/>
<keyword evidence="5" id="KW-0156">Chromatin regulator</keyword>